<dbReference type="AlphaFoldDB" id="A0A1G6G310"/>
<name>A0A1G6G310_BACOV</name>
<evidence type="ECO:0000313" key="1">
    <source>
        <dbReference type="EMBL" id="SDB76215.1"/>
    </source>
</evidence>
<sequence>MLCIAAYEQYQCEIINDDKLYHRYVEDFVNSHMIIDSSNHNDWNIHFKNLCSIKSLLEQRKDLVLEYFSKPHLEMTDCNEMILSLNYGRSPKSKFLKAELGNLSDNQLQQITDFVNGDFENKKKKKGSIFAKAVSYDEMYDLFHCRLTNPIRTGSNVKFALFMDSLSTHNLLHYSYQELILEYQLILSSKDGVYYGGNAISASISIAKRGKSYIGNPYDSFVNELTICSENDIKHTK</sequence>
<dbReference type="EMBL" id="FMYE01000007">
    <property type="protein sequence ID" value="SDB76215.1"/>
    <property type="molecule type" value="Genomic_DNA"/>
</dbReference>
<gene>
    <name evidence="1" type="ORF">SAMN05192581_100737</name>
</gene>
<dbReference type="Proteomes" id="UP000183670">
    <property type="component" value="Unassembled WGS sequence"/>
</dbReference>
<reference evidence="1 2" key="1">
    <citation type="submission" date="2016-10" db="EMBL/GenBank/DDBJ databases">
        <authorList>
            <person name="de Groot N.N."/>
        </authorList>
    </citation>
    <scope>NUCLEOTIDE SEQUENCE [LARGE SCALE GENOMIC DNA]</scope>
    <source>
        <strain evidence="1 2">NLAE-zl-C500</strain>
    </source>
</reference>
<protein>
    <submittedName>
        <fullName evidence="1">Uncharacterized protein</fullName>
    </submittedName>
</protein>
<dbReference type="RefSeq" id="WP_074557078.1">
    <property type="nucleotide sequence ID" value="NZ_FMYE01000007.1"/>
</dbReference>
<evidence type="ECO:0000313" key="2">
    <source>
        <dbReference type="Proteomes" id="UP000183670"/>
    </source>
</evidence>
<organism evidence="1 2">
    <name type="scientific">Bacteroides ovatus</name>
    <dbReference type="NCBI Taxonomy" id="28116"/>
    <lineage>
        <taxon>Bacteria</taxon>
        <taxon>Pseudomonadati</taxon>
        <taxon>Bacteroidota</taxon>
        <taxon>Bacteroidia</taxon>
        <taxon>Bacteroidales</taxon>
        <taxon>Bacteroidaceae</taxon>
        <taxon>Bacteroides</taxon>
    </lineage>
</organism>
<accession>A0A1G6G310</accession>
<proteinExistence type="predicted"/>